<evidence type="ECO:0000256" key="2">
    <source>
        <dbReference type="ARBA" id="ARBA00004173"/>
    </source>
</evidence>
<evidence type="ECO:0000256" key="4">
    <source>
        <dbReference type="ARBA" id="ARBA00013566"/>
    </source>
</evidence>
<dbReference type="PANTHER" id="PTHR13475">
    <property type="entry name" value="NEUGRIN"/>
    <property type="match status" value="1"/>
</dbReference>
<evidence type="ECO:0000313" key="6">
    <source>
        <dbReference type="EMBL" id="WPK25181.1"/>
    </source>
</evidence>
<feature type="compositionally biased region" description="Basic and acidic residues" evidence="5">
    <location>
        <begin position="122"/>
        <end position="136"/>
    </location>
</feature>
<evidence type="ECO:0000313" key="7">
    <source>
        <dbReference type="Proteomes" id="UP001338582"/>
    </source>
</evidence>
<proteinExistence type="inferred from homology"/>
<dbReference type="Proteomes" id="UP001338582">
    <property type="component" value="Chromosome 3"/>
</dbReference>
<comment type="subcellular location">
    <subcellularLocation>
        <location evidence="2">Mitochondrion</location>
    </subcellularLocation>
</comment>
<dbReference type="AlphaFoldDB" id="A0AAX4H9F5"/>
<organism evidence="6 7">
    <name type="scientific">Australozyma saopauloensis</name>
    <dbReference type="NCBI Taxonomy" id="291208"/>
    <lineage>
        <taxon>Eukaryota</taxon>
        <taxon>Fungi</taxon>
        <taxon>Dikarya</taxon>
        <taxon>Ascomycota</taxon>
        <taxon>Saccharomycotina</taxon>
        <taxon>Pichiomycetes</taxon>
        <taxon>Metschnikowiaceae</taxon>
        <taxon>Australozyma</taxon>
    </lineage>
</organism>
<dbReference type="RefSeq" id="XP_062877564.1">
    <property type="nucleotide sequence ID" value="XM_063021494.1"/>
</dbReference>
<dbReference type="EMBL" id="CP138896">
    <property type="protein sequence ID" value="WPK25181.1"/>
    <property type="molecule type" value="Genomic_DNA"/>
</dbReference>
<evidence type="ECO:0000256" key="3">
    <source>
        <dbReference type="ARBA" id="ARBA00010895"/>
    </source>
</evidence>
<dbReference type="KEGG" id="asau:88173550"/>
<dbReference type="PANTHER" id="PTHR13475:SF3">
    <property type="entry name" value="NEUGRIN"/>
    <property type="match status" value="1"/>
</dbReference>
<accession>A0AAX4H9F5</accession>
<gene>
    <name evidence="6" type="ORF">PUMCH_002485</name>
</gene>
<evidence type="ECO:0000256" key="1">
    <source>
        <dbReference type="ARBA" id="ARBA00003548"/>
    </source>
</evidence>
<reference evidence="6 7" key="1">
    <citation type="submission" date="2023-10" db="EMBL/GenBank/DDBJ databases">
        <title>Draft Genome Sequence of Candida saopaulonensis from a very Premature Infant with Sepsis.</title>
        <authorList>
            <person name="Ning Y."/>
            <person name="Dai R."/>
            <person name="Xiao M."/>
            <person name="Xu Y."/>
            <person name="Yan Q."/>
            <person name="Zhang L."/>
        </authorList>
    </citation>
    <scope>NUCLEOTIDE SEQUENCE [LARGE SCALE GENOMIC DNA]</scope>
    <source>
        <strain evidence="6 7">19XY460</strain>
    </source>
</reference>
<dbReference type="GO" id="GO:0005739">
    <property type="term" value="C:mitochondrion"/>
    <property type="evidence" value="ECO:0007669"/>
    <property type="project" value="UniProtKB-SubCell"/>
</dbReference>
<dbReference type="GeneID" id="88173550"/>
<protein>
    <recommendedName>
        <fullName evidence="4">Required for respiratory growth protein 9, mitochondrial</fullName>
    </recommendedName>
</protein>
<comment type="function">
    <text evidence="1">Required for respiratory activity and maintenance and expression of the mitochondrial genome.</text>
</comment>
<dbReference type="GO" id="GO:0005634">
    <property type="term" value="C:nucleus"/>
    <property type="evidence" value="ECO:0007669"/>
    <property type="project" value="TreeGrafter"/>
</dbReference>
<evidence type="ECO:0000256" key="5">
    <source>
        <dbReference type="SAM" id="MobiDB-lite"/>
    </source>
</evidence>
<dbReference type="Gene3D" id="1.10.10.60">
    <property type="entry name" value="Homeodomain-like"/>
    <property type="match status" value="1"/>
</dbReference>
<dbReference type="InterPro" id="IPR010487">
    <property type="entry name" value="NGRN/Rrg9"/>
</dbReference>
<feature type="region of interest" description="Disordered" evidence="5">
    <location>
        <begin position="122"/>
        <end position="192"/>
    </location>
</feature>
<comment type="similarity">
    <text evidence="3">Belongs to the RRG9 family.</text>
</comment>
<keyword evidence="7" id="KW-1185">Reference proteome</keyword>
<feature type="compositionally biased region" description="Basic and acidic residues" evidence="5">
    <location>
        <begin position="168"/>
        <end position="182"/>
    </location>
</feature>
<sequence length="192" mass="22724">MISRFRQGLQLLFRRSNSTKPTGEEVFKQKLALAEKAAKERLPEWEKREEALRKRYGHWNPTHKLSRQQMVDIREFKKAAPHLKTVQIADHFRVNPESIRRILKSKWTPKEKELENILERAEKRKQKSNERKRLSKSELLGTFGQLGPQKPGNNWQHKKHHAYSSRRNGNDPRKSSPRDNKPYTDTIGDLLD</sequence>
<name>A0AAX4H9F5_9ASCO</name>